<feature type="domain" description="CYTH" evidence="1">
    <location>
        <begin position="1"/>
        <end position="147"/>
    </location>
</feature>
<sequence length="147" mass="17003">MEEIEAKFVDIDVDKLKAKLSELGAKFIGSFDYKRKAYDFPGLPLAKNKNAWVRLRDEGDRIVLTYKERINAGVNGARDGGMKEVEVIVSNFVLTDQFLKEIGMIEKFYEENKRERYVLNNVEVDIDTWPMIPTYVELEGSSWESVQ</sequence>
<dbReference type="Proteomes" id="UP000034749">
    <property type="component" value="Unassembled WGS sequence"/>
</dbReference>
<dbReference type="PROSITE" id="PS51707">
    <property type="entry name" value="CYTH"/>
    <property type="match status" value="1"/>
</dbReference>
<dbReference type="InterPro" id="IPR033469">
    <property type="entry name" value="CYTH-like_dom_sf"/>
</dbReference>
<gene>
    <name evidence="2" type="ORF">UU24_C0005G0001</name>
</gene>
<name>A0A0G0TRI9_9BACT</name>
<accession>A0A0G0TRI9</accession>
<organism evidence="2 3">
    <name type="scientific">Candidatus Nomurabacteria bacterium GW2011_GWA2_40_9</name>
    <dbReference type="NCBI Taxonomy" id="1618734"/>
    <lineage>
        <taxon>Bacteria</taxon>
        <taxon>Candidatus Nomuraibacteriota</taxon>
    </lineage>
</organism>
<evidence type="ECO:0000313" key="2">
    <source>
        <dbReference type="EMBL" id="KKR79583.1"/>
    </source>
</evidence>
<comment type="caution">
    <text evidence="2">The sequence shown here is derived from an EMBL/GenBank/DDBJ whole genome shotgun (WGS) entry which is preliminary data.</text>
</comment>
<evidence type="ECO:0000259" key="1">
    <source>
        <dbReference type="PROSITE" id="PS51707"/>
    </source>
</evidence>
<protein>
    <recommendedName>
        <fullName evidence="1">CYTH domain-containing protein</fullName>
    </recommendedName>
</protein>
<dbReference type="AlphaFoldDB" id="A0A0G0TRI9"/>
<dbReference type="Gene3D" id="2.40.320.10">
    <property type="entry name" value="Hypothetical Protein Pfu-838710-001"/>
    <property type="match status" value="1"/>
</dbReference>
<evidence type="ECO:0000313" key="3">
    <source>
        <dbReference type="Proteomes" id="UP000034749"/>
    </source>
</evidence>
<reference evidence="2 3" key="1">
    <citation type="journal article" date="2015" name="Nature">
        <title>rRNA introns, odd ribosomes, and small enigmatic genomes across a large radiation of phyla.</title>
        <authorList>
            <person name="Brown C.T."/>
            <person name="Hug L.A."/>
            <person name="Thomas B.C."/>
            <person name="Sharon I."/>
            <person name="Castelle C.J."/>
            <person name="Singh A."/>
            <person name="Wilkins M.J."/>
            <person name="Williams K.H."/>
            <person name="Banfield J.F."/>
        </authorList>
    </citation>
    <scope>NUCLEOTIDE SEQUENCE [LARGE SCALE GENOMIC DNA]</scope>
</reference>
<feature type="non-terminal residue" evidence="2">
    <location>
        <position position="147"/>
    </location>
</feature>
<dbReference type="Pfam" id="PF01928">
    <property type="entry name" value="CYTH"/>
    <property type="match status" value="1"/>
</dbReference>
<dbReference type="InterPro" id="IPR023577">
    <property type="entry name" value="CYTH_domain"/>
</dbReference>
<dbReference type="SUPFAM" id="SSF55154">
    <property type="entry name" value="CYTH-like phosphatases"/>
    <property type="match status" value="1"/>
</dbReference>
<proteinExistence type="predicted"/>
<dbReference type="EMBL" id="LBZW01000005">
    <property type="protein sequence ID" value="KKR79583.1"/>
    <property type="molecule type" value="Genomic_DNA"/>
</dbReference>